<dbReference type="EMBL" id="DXFB01000106">
    <property type="protein sequence ID" value="HIX45336.1"/>
    <property type="molecule type" value="Genomic_DNA"/>
</dbReference>
<name>A0A9D1VQZ0_9BACT</name>
<protein>
    <recommendedName>
        <fullName evidence="4">Lipoprotein</fullName>
    </recommendedName>
</protein>
<evidence type="ECO:0000313" key="3">
    <source>
        <dbReference type="Proteomes" id="UP000824246"/>
    </source>
</evidence>
<accession>A0A9D1VQZ0</accession>
<evidence type="ECO:0000313" key="2">
    <source>
        <dbReference type="EMBL" id="HIX45336.1"/>
    </source>
</evidence>
<dbReference type="PROSITE" id="PS51257">
    <property type="entry name" value="PROKAR_LIPOPROTEIN"/>
    <property type="match status" value="1"/>
</dbReference>
<reference evidence="2" key="1">
    <citation type="journal article" date="2021" name="PeerJ">
        <title>Extensive microbial diversity within the chicken gut microbiome revealed by metagenomics and culture.</title>
        <authorList>
            <person name="Gilroy R."/>
            <person name="Ravi A."/>
            <person name="Getino M."/>
            <person name="Pursley I."/>
            <person name="Horton D.L."/>
            <person name="Alikhan N.F."/>
            <person name="Baker D."/>
            <person name="Gharbi K."/>
            <person name="Hall N."/>
            <person name="Watson M."/>
            <person name="Adriaenssens E.M."/>
            <person name="Foster-Nyarko E."/>
            <person name="Jarju S."/>
            <person name="Secka A."/>
            <person name="Antonio M."/>
            <person name="Oren A."/>
            <person name="Chaudhuri R.R."/>
            <person name="La Ragione R."/>
            <person name="Hildebrand F."/>
            <person name="Pallen M.J."/>
        </authorList>
    </citation>
    <scope>NUCLEOTIDE SEQUENCE</scope>
    <source>
        <strain evidence="2">ChiHjej12B11-16260</strain>
    </source>
</reference>
<organism evidence="2 3">
    <name type="scientific">Candidatus Barnesiella excrementipullorum</name>
    <dbReference type="NCBI Taxonomy" id="2838479"/>
    <lineage>
        <taxon>Bacteria</taxon>
        <taxon>Pseudomonadati</taxon>
        <taxon>Bacteroidota</taxon>
        <taxon>Bacteroidia</taxon>
        <taxon>Bacteroidales</taxon>
        <taxon>Barnesiellaceae</taxon>
        <taxon>Barnesiella</taxon>
    </lineage>
</organism>
<reference evidence="2" key="2">
    <citation type="submission" date="2021-04" db="EMBL/GenBank/DDBJ databases">
        <authorList>
            <person name="Gilroy R."/>
        </authorList>
    </citation>
    <scope>NUCLEOTIDE SEQUENCE</scope>
    <source>
        <strain evidence="2">ChiHjej12B11-16260</strain>
    </source>
</reference>
<evidence type="ECO:0008006" key="4">
    <source>
        <dbReference type="Google" id="ProtNLM"/>
    </source>
</evidence>
<keyword evidence="1" id="KW-0732">Signal</keyword>
<evidence type="ECO:0000256" key="1">
    <source>
        <dbReference type="SAM" id="SignalP"/>
    </source>
</evidence>
<feature type="chain" id="PRO_5039304956" description="Lipoprotein" evidence="1">
    <location>
        <begin position="20"/>
        <end position="186"/>
    </location>
</feature>
<comment type="caution">
    <text evidence="2">The sequence shown here is derived from an EMBL/GenBank/DDBJ whole genome shotgun (WGS) entry which is preliminary data.</text>
</comment>
<dbReference type="Proteomes" id="UP000824246">
    <property type="component" value="Unassembled WGS sequence"/>
</dbReference>
<proteinExistence type="predicted"/>
<sequence>MKTRLLSIVAILLSFVLLAGCKSSQQTVKPLKAHEQDIPLSGKKYRSDKEYWRVVQQGVSPDISMAKKVALQNARGEMSATIKAQVKAVIDNYGKNFAVAGDISVVNAYEEQAYAVIDQTLVSAEMVDEKLYSLSDGTYRYHVCLQVARKTIADQLEQAFMKDAKLRASFDKEQFKKVYDEQMNAQ</sequence>
<dbReference type="AlphaFoldDB" id="A0A9D1VQZ0"/>
<feature type="signal peptide" evidence="1">
    <location>
        <begin position="1"/>
        <end position="19"/>
    </location>
</feature>
<gene>
    <name evidence="2" type="ORF">H9982_03860</name>
</gene>